<dbReference type="EMBL" id="CP020660">
    <property type="protein sequence ID" value="ATF09496.1"/>
    <property type="molecule type" value="Genomic_DNA"/>
</dbReference>
<feature type="domain" description="Transposase DDE" evidence="1">
    <location>
        <begin position="1"/>
        <end position="46"/>
    </location>
</feature>
<organism evidence="2 3">
    <name type="scientific">Candidatus Enterovibrio altilux</name>
    <dbReference type="NCBI Taxonomy" id="1927128"/>
    <lineage>
        <taxon>Bacteria</taxon>
        <taxon>Pseudomonadati</taxon>
        <taxon>Pseudomonadota</taxon>
        <taxon>Gammaproteobacteria</taxon>
        <taxon>Vibrionales</taxon>
        <taxon>Vibrionaceae</taxon>
        <taxon>Enterovibrio</taxon>
    </lineage>
</organism>
<gene>
    <name evidence="2" type="ORF">BTN50_0992</name>
</gene>
<dbReference type="KEGG" id="elux:BTN50_0992"/>
<dbReference type="AlphaFoldDB" id="A0A291B8Z6"/>
<proteinExistence type="predicted"/>
<dbReference type="InterPro" id="IPR025668">
    <property type="entry name" value="Tnp_DDE_dom"/>
</dbReference>
<dbReference type="Pfam" id="PF13737">
    <property type="entry name" value="DDE_Tnp_1_5"/>
    <property type="match status" value="1"/>
</dbReference>
<evidence type="ECO:0000313" key="2">
    <source>
        <dbReference type="EMBL" id="ATF09496.1"/>
    </source>
</evidence>
<evidence type="ECO:0000259" key="1">
    <source>
        <dbReference type="Pfam" id="PF13737"/>
    </source>
</evidence>
<protein>
    <submittedName>
        <fullName evidence="2">Mobile element protein</fullName>
    </submittedName>
</protein>
<name>A0A291B8Z6_9GAMM</name>
<accession>A0A291B8Z6</accession>
<dbReference type="Proteomes" id="UP000218160">
    <property type="component" value="Chromosome 1"/>
</dbReference>
<reference evidence="3" key="1">
    <citation type="submission" date="2017-04" db="EMBL/GenBank/DDBJ databases">
        <title>Genome evolution of the luminous symbionts of deep sea anglerfish.</title>
        <authorList>
            <person name="Hendry T.A."/>
        </authorList>
    </citation>
    <scope>NUCLEOTIDE SEQUENCE [LARGE SCALE GENOMIC DNA]</scope>
</reference>
<keyword evidence="3" id="KW-1185">Reference proteome</keyword>
<sequence>MSLRGQQAFINFVCQLAQLSLSYPHYSCISKQTKMVNVTFKTKIKKPSST</sequence>
<evidence type="ECO:0000313" key="3">
    <source>
        <dbReference type="Proteomes" id="UP000218160"/>
    </source>
</evidence>